<evidence type="ECO:0000313" key="7">
    <source>
        <dbReference type="EMBL" id="RRJ87058.1"/>
    </source>
</evidence>
<dbReference type="PANTHER" id="PTHR43471:SF3">
    <property type="entry name" value="ABC TRANSPORTER PERMEASE PROTEIN NATB"/>
    <property type="match status" value="1"/>
</dbReference>
<dbReference type="InterPro" id="IPR013525">
    <property type="entry name" value="ABC2_TM"/>
</dbReference>
<keyword evidence="8" id="KW-1185">Reference proteome</keyword>
<comment type="subcellular location">
    <subcellularLocation>
        <location evidence="1">Membrane</location>
        <topology evidence="1">Multi-pass membrane protein</topology>
    </subcellularLocation>
</comment>
<dbReference type="GO" id="GO:0140359">
    <property type="term" value="F:ABC-type transporter activity"/>
    <property type="evidence" value="ECO:0007669"/>
    <property type="project" value="InterPro"/>
</dbReference>
<gene>
    <name evidence="7" type="ORF">EG850_06560</name>
</gene>
<dbReference type="PANTHER" id="PTHR43471">
    <property type="entry name" value="ABC TRANSPORTER PERMEASE"/>
    <property type="match status" value="1"/>
</dbReference>
<dbReference type="RefSeq" id="WP_124971742.1">
    <property type="nucleotide sequence ID" value="NZ_RQVS01000006.1"/>
</dbReference>
<evidence type="ECO:0000256" key="4">
    <source>
        <dbReference type="ARBA" id="ARBA00023136"/>
    </source>
</evidence>
<sequence>MSTATPATTVRPTREVSTMSGTMLVAKREIITTLRTPAFIWSFVITLVVVALLILGQRFIGDFFVSAMGDGANTVATAEDPAQLEAAGLEATTTATAAEALDLVRDGTVRAAWVSADDLAGVELFMPNGAPLEVPAGLPGMLVSLDSYPTNIAQALTVQPLAGQLSYQGGVDPLLGYFMGLGFGVLYFSSIMMYASRIAQSVVEEKASRIVEILLSTLRPSAILAGKVIGGTVLAVGQVLAIVLVAMVCFAIAGQGDIASLLGPSFLWFVVLFFPGFVLFAALYGGLAATVSRPEDVPSATSMLMMLAMIPYILVITFSSNPQLMGWMSYIPFSAPVAMPVRIYQGWAQWWEPLVALAILLVTVAAAIWLGARIYENSVLRTQGKVKLTDALKG</sequence>
<accession>A0A3P3VYD6</accession>
<feature type="transmembrane region" description="Helical" evidence="5">
    <location>
        <begin position="299"/>
        <end position="318"/>
    </location>
</feature>
<evidence type="ECO:0000259" key="6">
    <source>
        <dbReference type="Pfam" id="PF12698"/>
    </source>
</evidence>
<feature type="transmembrane region" description="Helical" evidence="5">
    <location>
        <begin position="174"/>
        <end position="195"/>
    </location>
</feature>
<feature type="transmembrane region" description="Helical" evidence="5">
    <location>
        <begin position="38"/>
        <end position="60"/>
    </location>
</feature>
<dbReference type="OrthoDB" id="3268959at2"/>
<feature type="domain" description="ABC-2 type transporter transmembrane" evidence="6">
    <location>
        <begin position="41"/>
        <end position="372"/>
    </location>
</feature>
<evidence type="ECO:0000256" key="3">
    <source>
        <dbReference type="ARBA" id="ARBA00022989"/>
    </source>
</evidence>
<evidence type="ECO:0000256" key="2">
    <source>
        <dbReference type="ARBA" id="ARBA00022692"/>
    </source>
</evidence>
<proteinExistence type="predicted"/>
<organism evidence="7 8">
    <name type="scientific">Gulosibacter macacae</name>
    <dbReference type="NCBI Taxonomy" id="2488791"/>
    <lineage>
        <taxon>Bacteria</taxon>
        <taxon>Bacillati</taxon>
        <taxon>Actinomycetota</taxon>
        <taxon>Actinomycetes</taxon>
        <taxon>Micrococcales</taxon>
        <taxon>Microbacteriaceae</taxon>
        <taxon>Gulosibacter</taxon>
    </lineage>
</organism>
<name>A0A3P3VYD6_9MICO</name>
<dbReference type="Proteomes" id="UP000274391">
    <property type="component" value="Unassembled WGS sequence"/>
</dbReference>
<feature type="transmembrane region" description="Helical" evidence="5">
    <location>
        <begin position="266"/>
        <end position="287"/>
    </location>
</feature>
<keyword evidence="3 5" id="KW-1133">Transmembrane helix</keyword>
<dbReference type="Pfam" id="PF12698">
    <property type="entry name" value="ABC2_membrane_3"/>
    <property type="match status" value="1"/>
</dbReference>
<keyword evidence="2 5" id="KW-0812">Transmembrane</keyword>
<protein>
    <submittedName>
        <fullName evidence="7">ABC transporter permease</fullName>
    </submittedName>
</protein>
<keyword evidence="4 5" id="KW-0472">Membrane</keyword>
<dbReference type="GO" id="GO:0016020">
    <property type="term" value="C:membrane"/>
    <property type="evidence" value="ECO:0007669"/>
    <property type="project" value="UniProtKB-SubCell"/>
</dbReference>
<evidence type="ECO:0000313" key="8">
    <source>
        <dbReference type="Proteomes" id="UP000274391"/>
    </source>
</evidence>
<dbReference type="AlphaFoldDB" id="A0A3P3VYD6"/>
<dbReference type="EMBL" id="RQVS01000006">
    <property type="protein sequence ID" value="RRJ87058.1"/>
    <property type="molecule type" value="Genomic_DNA"/>
</dbReference>
<comment type="caution">
    <text evidence="7">The sequence shown here is derived from an EMBL/GenBank/DDBJ whole genome shotgun (WGS) entry which is preliminary data.</text>
</comment>
<feature type="transmembrane region" description="Helical" evidence="5">
    <location>
        <begin position="235"/>
        <end position="254"/>
    </location>
</feature>
<evidence type="ECO:0000256" key="1">
    <source>
        <dbReference type="ARBA" id="ARBA00004141"/>
    </source>
</evidence>
<feature type="transmembrane region" description="Helical" evidence="5">
    <location>
        <begin position="354"/>
        <end position="375"/>
    </location>
</feature>
<reference evidence="7 8" key="1">
    <citation type="submission" date="2018-11" db="EMBL/GenBank/DDBJ databases">
        <title>YIM 102482-1 draft genome.</title>
        <authorList>
            <person name="Li G."/>
            <person name="Jiang Y."/>
        </authorList>
    </citation>
    <scope>NUCLEOTIDE SEQUENCE [LARGE SCALE GENOMIC DNA]</scope>
    <source>
        <strain evidence="7 8">YIM 102482-1</strain>
    </source>
</reference>
<evidence type="ECO:0000256" key="5">
    <source>
        <dbReference type="SAM" id="Phobius"/>
    </source>
</evidence>